<feature type="transmembrane region" description="Helical" evidence="2">
    <location>
        <begin position="169"/>
        <end position="190"/>
    </location>
</feature>
<dbReference type="EMBL" id="FPIB01000027">
    <property type="protein sequence ID" value="SFV91063.1"/>
    <property type="molecule type" value="Genomic_DNA"/>
</dbReference>
<feature type="compositionally biased region" description="Basic and acidic residues" evidence="1">
    <location>
        <begin position="25"/>
        <end position="37"/>
    </location>
</feature>
<feature type="transmembrane region" description="Helical" evidence="2">
    <location>
        <begin position="226"/>
        <end position="247"/>
    </location>
</feature>
<organism evidence="3">
    <name type="scientific">hydrothermal vent metagenome</name>
    <dbReference type="NCBI Taxonomy" id="652676"/>
    <lineage>
        <taxon>unclassified sequences</taxon>
        <taxon>metagenomes</taxon>
        <taxon>ecological metagenomes</taxon>
    </lineage>
</organism>
<gene>
    <name evidence="3" type="ORF">MNB_SV-4-617</name>
</gene>
<keyword evidence="2" id="KW-0472">Membrane</keyword>
<accession>A0A1W1EAS0</accession>
<keyword evidence="2" id="KW-1133">Transmembrane helix</keyword>
<dbReference type="AlphaFoldDB" id="A0A1W1EAS0"/>
<reference evidence="3" key="1">
    <citation type="submission" date="2016-10" db="EMBL/GenBank/DDBJ databases">
        <authorList>
            <person name="de Groot N.N."/>
        </authorList>
    </citation>
    <scope>NUCLEOTIDE SEQUENCE</scope>
</reference>
<keyword evidence="2" id="KW-0812">Transmembrane</keyword>
<evidence type="ECO:0000256" key="1">
    <source>
        <dbReference type="SAM" id="MobiDB-lite"/>
    </source>
</evidence>
<evidence type="ECO:0000313" key="3">
    <source>
        <dbReference type="EMBL" id="SFV91063.1"/>
    </source>
</evidence>
<feature type="compositionally biased region" description="Basic and acidic residues" evidence="1">
    <location>
        <begin position="49"/>
        <end position="61"/>
    </location>
</feature>
<proteinExistence type="predicted"/>
<sequence>MHAEEEKKMQKNVAEETISVEEVQQPERTETSSKEMSDEQSEPQTQEAVSKEESISDKTLGDSEVLAEIDGMKKSDAAMMLIEKTKHIVNDAEKQMEACKLLLEEDLKGYHEAKTALESEALHESEELLNVLGFENKNEEESEKEEVVVFERKEELPPFVVQEVSSGKFTGFLMALITGGTAFAGMVYLASQKVGITLDVTKVPTMDTLKEVLGWYATLFGGKPNFVLGGTFVAAVTLLVMWIVYAIRVSNKASSNLAFAKTQLSEAEAYIKQKGSCKEEMDKVDAHIQDAIETMKSFQVLLHEQNAKLKRIMHIEGHKENDKYHDKSREEMRSTRVLIDAIKEFMETPMSEEGKLSGKSTLFLHSAKSKLQKIIDRLY</sequence>
<name>A0A1W1EAS0_9ZZZZ</name>
<feature type="region of interest" description="Disordered" evidence="1">
    <location>
        <begin position="1"/>
        <end position="63"/>
    </location>
</feature>
<evidence type="ECO:0000256" key="2">
    <source>
        <dbReference type="SAM" id="Phobius"/>
    </source>
</evidence>
<protein>
    <submittedName>
        <fullName evidence="3">ORF 73 extensive acidic domains, potential leucine zipper immediate early protein homolog</fullName>
    </submittedName>
</protein>